<comment type="cofactor">
    <cofactor evidence="13">
        <name>Mg(2+)</name>
        <dbReference type="ChEBI" id="CHEBI:18420"/>
    </cofactor>
    <text evidence="13">Binds 1 Mg(2+) ion per subunit. Can also utilize other divalent metal cations, such as Ca(2+), Mn(2+) and Co(2+).</text>
</comment>
<name>A0AAN9UAN7_9PEZI</name>
<dbReference type="EMBL" id="JAKJXP020000119">
    <property type="protein sequence ID" value="KAK7744431.1"/>
    <property type="molecule type" value="Genomic_DNA"/>
</dbReference>
<comment type="subunit">
    <text evidence="3">Homodimer.</text>
</comment>
<evidence type="ECO:0000256" key="13">
    <source>
        <dbReference type="PIRSR" id="PIRSR605478-4"/>
    </source>
</evidence>
<feature type="binding site" evidence="11">
    <location>
        <position position="422"/>
    </location>
    <ligand>
        <name>substrate</name>
    </ligand>
</feature>
<protein>
    <recommendedName>
        <fullName evidence="4">transketolase</fullName>
        <ecNumber evidence="4">2.2.1.1</ecNumber>
    </recommendedName>
</protein>
<feature type="active site" description="Proton donor" evidence="10">
    <location>
        <position position="459"/>
    </location>
</feature>
<evidence type="ECO:0000256" key="8">
    <source>
        <dbReference type="ARBA" id="ARBA00023052"/>
    </source>
</evidence>
<dbReference type="Proteomes" id="UP001320420">
    <property type="component" value="Unassembled WGS sequence"/>
</dbReference>
<evidence type="ECO:0000256" key="3">
    <source>
        <dbReference type="ARBA" id="ARBA00011738"/>
    </source>
</evidence>
<reference evidence="17 18" key="1">
    <citation type="submission" date="2024-02" db="EMBL/GenBank/DDBJ databases">
        <title>De novo assembly and annotation of 12 fungi associated with fruit tree decline syndrome in Ontario, Canada.</title>
        <authorList>
            <person name="Sulman M."/>
            <person name="Ellouze W."/>
            <person name="Ilyukhin E."/>
        </authorList>
    </citation>
    <scope>NUCLEOTIDE SEQUENCE [LARGE SCALE GENOMIC DNA]</scope>
    <source>
        <strain evidence="17 18">M11/M66-122</strain>
    </source>
</reference>
<evidence type="ECO:0000256" key="15">
    <source>
        <dbReference type="SAM" id="MobiDB-lite"/>
    </source>
</evidence>
<feature type="binding site" evidence="12">
    <location>
        <position position="487"/>
    </location>
    <ligand>
        <name>thiamine diphosphate</name>
        <dbReference type="ChEBI" id="CHEBI:58937"/>
    </ligand>
</feature>
<keyword evidence="8 12" id="KW-0786">Thiamine pyrophosphate</keyword>
<dbReference type="InterPro" id="IPR009014">
    <property type="entry name" value="Transketo_C/PFOR_II"/>
</dbReference>
<dbReference type="Gene3D" id="3.40.50.920">
    <property type="match status" value="1"/>
</dbReference>
<dbReference type="FunFam" id="3.40.50.920:FF:000012">
    <property type="entry name" value="Transketolase, variant 1"/>
    <property type="match status" value="1"/>
</dbReference>
<keyword evidence="6 13" id="KW-0479">Metal-binding</keyword>
<dbReference type="PROSITE" id="PS00802">
    <property type="entry name" value="TRANSKETOLASE_2"/>
    <property type="match status" value="1"/>
</dbReference>
<feature type="region of interest" description="Disordered" evidence="15">
    <location>
        <begin position="958"/>
        <end position="981"/>
    </location>
</feature>
<evidence type="ECO:0000256" key="7">
    <source>
        <dbReference type="ARBA" id="ARBA00022842"/>
    </source>
</evidence>
<dbReference type="NCBIfam" id="TIGR00232">
    <property type="entry name" value="tktlase_bact"/>
    <property type="match status" value="1"/>
</dbReference>
<feature type="binding site" evidence="13">
    <location>
        <position position="194"/>
    </location>
    <ligand>
        <name>Mg(2+)</name>
        <dbReference type="ChEBI" id="CHEBI:18420"/>
    </ligand>
</feature>
<dbReference type="InterPro" id="IPR049557">
    <property type="entry name" value="Transketolase_CS"/>
</dbReference>
<accession>A0AAN9UAN7</accession>
<dbReference type="InterPro" id="IPR005478">
    <property type="entry name" value="Transketolase_bac-like"/>
</dbReference>
<dbReference type="InterPro" id="IPR005475">
    <property type="entry name" value="Transketolase-like_Pyr-bd"/>
</dbReference>
<dbReference type="Pfam" id="PF02779">
    <property type="entry name" value="Transket_pyr"/>
    <property type="match status" value="1"/>
</dbReference>
<feature type="binding site" evidence="12">
    <location>
        <position position="103"/>
    </location>
    <ligand>
        <name>thiamine diphosphate</name>
        <dbReference type="ChEBI" id="CHEBI:58937"/>
    </ligand>
</feature>
<feature type="binding site" evidence="12">
    <location>
        <begin position="153"/>
        <end position="155"/>
    </location>
    <ligand>
        <name>thiamine diphosphate</name>
        <dbReference type="ChEBI" id="CHEBI:58937"/>
    </ligand>
</feature>
<dbReference type="CDD" id="cd02012">
    <property type="entry name" value="TPP_TK"/>
    <property type="match status" value="1"/>
</dbReference>
<dbReference type="PANTHER" id="PTHR43522">
    <property type="entry name" value="TRANSKETOLASE"/>
    <property type="match status" value="1"/>
</dbReference>
<feature type="binding site" evidence="11">
    <location>
        <position position="299"/>
    </location>
    <ligand>
        <name>substrate</name>
    </ligand>
</feature>
<dbReference type="Gene3D" id="3.40.50.970">
    <property type="match status" value="2"/>
</dbReference>
<dbReference type="PANTHER" id="PTHR43522:SF6">
    <property type="entry name" value="TRANSKETOLASE-LIKE PYRIMIDINE-BINDING DOMAIN-CONTAINING PROTEIN-RELATED"/>
    <property type="match status" value="1"/>
</dbReference>
<keyword evidence="18" id="KW-1185">Reference proteome</keyword>
<dbReference type="InterPro" id="IPR033247">
    <property type="entry name" value="Transketolase_fam"/>
</dbReference>
<evidence type="ECO:0000256" key="2">
    <source>
        <dbReference type="ARBA" id="ARBA00007131"/>
    </source>
</evidence>
<feature type="compositionally biased region" description="Low complexity" evidence="15">
    <location>
        <begin position="972"/>
        <end position="981"/>
    </location>
</feature>
<feature type="site" description="Important for catalytic activity" evidence="14">
    <location>
        <position position="299"/>
    </location>
</feature>
<feature type="compositionally biased region" description="Basic and acidic residues" evidence="15">
    <location>
        <begin position="958"/>
        <end position="971"/>
    </location>
</feature>
<feature type="binding site" evidence="12">
    <location>
        <position position="224"/>
    </location>
    <ligand>
        <name>thiamine diphosphate</name>
        <dbReference type="ChEBI" id="CHEBI:58937"/>
    </ligand>
</feature>
<evidence type="ECO:0000313" key="18">
    <source>
        <dbReference type="Proteomes" id="UP001320420"/>
    </source>
</evidence>
<feature type="binding site" evidence="13">
    <location>
        <position position="224"/>
    </location>
    <ligand>
        <name>Mg(2+)</name>
        <dbReference type="ChEBI" id="CHEBI:18420"/>
    </ligand>
</feature>
<evidence type="ECO:0000256" key="5">
    <source>
        <dbReference type="ARBA" id="ARBA00022679"/>
    </source>
</evidence>
<comment type="catalytic activity">
    <reaction evidence="9">
        <text>D-sedoheptulose 7-phosphate + D-glyceraldehyde 3-phosphate = aldehydo-D-ribose 5-phosphate + D-xylulose 5-phosphate</text>
        <dbReference type="Rhea" id="RHEA:10508"/>
        <dbReference type="ChEBI" id="CHEBI:57483"/>
        <dbReference type="ChEBI" id="CHEBI:57737"/>
        <dbReference type="ChEBI" id="CHEBI:58273"/>
        <dbReference type="ChEBI" id="CHEBI:59776"/>
        <dbReference type="EC" id="2.2.1.1"/>
    </reaction>
</comment>
<feature type="binding site" evidence="11">
    <location>
        <position position="523"/>
    </location>
    <ligand>
        <name>substrate</name>
    </ligand>
</feature>
<keyword evidence="7 13" id="KW-0460">Magnesium</keyword>
<feature type="region of interest" description="Disordered" evidence="15">
    <location>
        <begin position="1086"/>
        <end position="1110"/>
    </location>
</feature>
<feature type="binding site" evidence="11">
    <location>
        <position position="511"/>
    </location>
    <ligand>
        <name>substrate</name>
    </ligand>
</feature>
<evidence type="ECO:0000256" key="6">
    <source>
        <dbReference type="ARBA" id="ARBA00022723"/>
    </source>
</evidence>
<dbReference type="EC" id="2.2.1.1" evidence="4"/>
<keyword evidence="5" id="KW-0808">Transferase</keyword>
<evidence type="ECO:0000256" key="10">
    <source>
        <dbReference type="PIRSR" id="PIRSR605478-1"/>
    </source>
</evidence>
<evidence type="ECO:0000256" key="14">
    <source>
        <dbReference type="PIRSR" id="PIRSR605478-5"/>
    </source>
</evidence>
<dbReference type="InterPro" id="IPR029061">
    <property type="entry name" value="THDP-binding"/>
</dbReference>
<dbReference type="GO" id="GO:0006098">
    <property type="term" value="P:pentose-phosphate shunt"/>
    <property type="evidence" value="ECO:0007669"/>
    <property type="project" value="TreeGrafter"/>
</dbReference>
<dbReference type="GO" id="GO:0046872">
    <property type="term" value="F:metal ion binding"/>
    <property type="evidence" value="ECO:0007669"/>
    <property type="project" value="UniProtKB-KW"/>
</dbReference>
<comment type="cofactor">
    <cofactor evidence="1">
        <name>Co(2+)</name>
        <dbReference type="ChEBI" id="CHEBI:48828"/>
    </cofactor>
</comment>
<feature type="binding site" evidence="11">
    <location>
        <position position="519"/>
    </location>
    <ligand>
        <name>substrate</name>
    </ligand>
</feature>
<feature type="binding site" evidence="11">
    <location>
        <position position="395"/>
    </location>
    <ligand>
        <name>substrate</name>
    </ligand>
</feature>
<sequence length="1309" mass="144878">MTPSLEPLTNTANGGQVKLVSKSVGGITGVTGLQLDGADKHDLVLGVFRAYIADLCEQFKGGHPGSAMGMAAIGVALYKYAMKYSPRDCDYFNRDRFVLSNGHACLWQYLFMHLIGIKSMTTEQLKSYHSSRYDSICPGHPEIENEGIEATTGPLGQGIANAVGMAMATKNLAAIYNRDGFEVVNNMTYVMIGDACLQEGVGLEAVSLAGHWKLNNLCVIYDNNSVTCDGTADVANSEDINEKMKATGFRVVDILDGNSNVSAIVQALLGARTSDRPTFINIRTIIGFGSLKAGDAKTHGAALGADDVANIKRSFGLDPEKHFHIPQEVYDFFSDIAERGDKLVEEWDATVKEYTKAFPDLAAEFKLRVEGKMPGDWTKYIPAKEALPTTPTASRKSAGLVINPLCENLTNFLAGTADLTPSCNVAYGNKVDFQSPDLRTTCNLNGDYSGRYIHYGIREHAMCSISNGISAFNRGTFLPVTSSFFMFYLYAAPGVRMAALQGLQQIHVATHDSIGTGEDGPTHQPIALAALYRSMPNVLYIRPCDSEEVAGAFISAINATETPTVISLSRQNLTQYPQYSSRDGVARGAYVFVENDKFDVTLIGVGSEMVFTMQTKEHLEKEYGIQARVVSFPCMRLFEQQSKEYKQSVLKPRSGKVAVVIEAYAVNGWERYADASFSMRRFGKSVPGAAAYEYFGFNAKNIAPKIKDLVDEVKQDGIGCLRGDFRDLNGYLVIILSTMAAQEFAPSYQVTDDSSSGFRLHKSNFPIPALEDPSSVELRKQLTQYVAFRFERLPNDPSNPKKGMVNTSSWATCVRTRLNTLSQEQIAQEVQMLDRTSWNVSKKRVGLNYALQEQVNKARFELTAHEDHPNSIHYQWVLAQLDHQLRAILPLVSQIDERMKFRRIPRHKRKQFERINLTAYFRREPRPNINLSMLCEQEAFEASQRRIVDTDALNVRDKTGYDSDADPERSEPSSVSSKESIITNTTATSISSIVPNDLNVLISVLLSDAELNRLLSIASHHLKTEKLRRKLSRLVFSFGENLTEEAIDPKGKSTARFVRAKADKLAEGIANASSIKIDTKSVAEYSRSKSDDASEPEEDWPSPPADENNEQNEFDEIDSLISFVKSSEALVKLQERLGIWLKVPAKPDLADEQVYYSDDVEAFFYAHDHNSELVEDWVDDVAQSRSELGHELQYEVPVSASLRSNLPFKRQGLAKSIVAFRDCLSPQSIVLFGNWLSDIFRSSTPDGKGCGKRLCLDVKAAREAAIRNFITQAMASSPPSTVAEVSFSSTMATSRPSNDSFLRQSPSGE</sequence>
<comment type="cofactor">
    <cofactor evidence="12">
        <name>thiamine diphosphate</name>
        <dbReference type="ChEBI" id="CHEBI:58937"/>
    </cofactor>
    <text evidence="12">Binds 1 thiamine pyrophosphate per subunit. During the reaction, the substrate forms a covalent intermediate with the cofactor.</text>
</comment>
<feature type="domain" description="Transketolase-like pyrimidine-binding" evidence="16">
    <location>
        <begin position="392"/>
        <end position="575"/>
    </location>
</feature>
<evidence type="ECO:0000256" key="12">
    <source>
        <dbReference type="PIRSR" id="PIRSR605478-3"/>
    </source>
</evidence>
<dbReference type="Pfam" id="PF22613">
    <property type="entry name" value="Transketolase_C_1"/>
    <property type="match status" value="1"/>
</dbReference>
<proteinExistence type="inferred from homology"/>
<feature type="binding site" evidence="13">
    <location>
        <position position="226"/>
    </location>
    <ligand>
        <name>Mg(2+)</name>
        <dbReference type="ChEBI" id="CHEBI:18420"/>
    </ligand>
</feature>
<comment type="similarity">
    <text evidence="2">Belongs to the transketolase family.</text>
</comment>
<evidence type="ECO:0000256" key="4">
    <source>
        <dbReference type="ARBA" id="ARBA00013152"/>
    </source>
</evidence>
<evidence type="ECO:0000256" key="9">
    <source>
        <dbReference type="ARBA" id="ARBA00049473"/>
    </source>
</evidence>
<dbReference type="PROSITE" id="PS00801">
    <property type="entry name" value="TRANSKETOLASE_1"/>
    <property type="match status" value="1"/>
</dbReference>
<dbReference type="GO" id="GO:0005829">
    <property type="term" value="C:cytosol"/>
    <property type="evidence" value="ECO:0007669"/>
    <property type="project" value="TreeGrafter"/>
</dbReference>
<feature type="binding site" evidence="11">
    <location>
        <position position="570"/>
    </location>
    <ligand>
        <name>substrate</name>
    </ligand>
</feature>
<feature type="binding site" evidence="12">
    <location>
        <position position="299"/>
    </location>
    <ligand>
        <name>thiamine diphosphate</name>
        <dbReference type="ChEBI" id="CHEBI:58937"/>
    </ligand>
</feature>
<dbReference type="FunFam" id="3.40.50.970:FF:000004">
    <property type="entry name" value="Transketolase"/>
    <property type="match status" value="1"/>
</dbReference>
<dbReference type="SUPFAM" id="SSF52518">
    <property type="entry name" value="Thiamin diphosphate-binding fold (THDP-binding)"/>
    <property type="match status" value="2"/>
</dbReference>
<dbReference type="FunFam" id="3.40.50.970:FF:000003">
    <property type="entry name" value="Transketolase"/>
    <property type="match status" value="1"/>
</dbReference>
<feature type="site" description="Important for catalytic activity" evidence="14">
    <location>
        <position position="63"/>
    </location>
</feature>
<dbReference type="CDD" id="cd07033">
    <property type="entry name" value="TPP_PYR_DXS_TK_like"/>
    <property type="match status" value="1"/>
</dbReference>
<evidence type="ECO:0000256" key="1">
    <source>
        <dbReference type="ARBA" id="ARBA00001941"/>
    </source>
</evidence>
<evidence type="ECO:0000313" key="17">
    <source>
        <dbReference type="EMBL" id="KAK7744431.1"/>
    </source>
</evidence>
<organism evidence="17 18">
    <name type="scientific">Diatrype stigma</name>
    <dbReference type="NCBI Taxonomy" id="117547"/>
    <lineage>
        <taxon>Eukaryota</taxon>
        <taxon>Fungi</taxon>
        <taxon>Dikarya</taxon>
        <taxon>Ascomycota</taxon>
        <taxon>Pezizomycotina</taxon>
        <taxon>Sordariomycetes</taxon>
        <taxon>Xylariomycetidae</taxon>
        <taxon>Xylariales</taxon>
        <taxon>Diatrypaceae</taxon>
        <taxon>Diatrype</taxon>
    </lineage>
</organism>
<dbReference type="InterPro" id="IPR005474">
    <property type="entry name" value="Transketolase_N"/>
</dbReference>
<evidence type="ECO:0000259" key="16">
    <source>
        <dbReference type="SMART" id="SM00861"/>
    </source>
</evidence>
<feature type="binding site" evidence="11">
    <location>
        <position position="63"/>
    </location>
    <ligand>
        <name>substrate</name>
    </ligand>
</feature>
<comment type="caution">
    <text evidence="17">The sequence shown here is derived from an EMBL/GenBank/DDBJ whole genome shotgun (WGS) entry which is preliminary data.</text>
</comment>
<dbReference type="InterPro" id="IPR055152">
    <property type="entry name" value="Transketolase-like_C_2"/>
</dbReference>
<evidence type="ECO:0000256" key="11">
    <source>
        <dbReference type="PIRSR" id="PIRSR605478-2"/>
    </source>
</evidence>
<dbReference type="Pfam" id="PF00456">
    <property type="entry name" value="Transketolase_N"/>
    <property type="match status" value="1"/>
</dbReference>
<dbReference type="SUPFAM" id="SSF52922">
    <property type="entry name" value="TK C-terminal domain-like"/>
    <property type="match status" value="1"/>
</dbReference>
<dbReference type="SMART" id="SM00861">
    <property type="entry name" value="Transket_pyr"/>
    <property type="match status" value="1"/>
</dbReference>
<feature type="region of interest" description="Disordered" evidence="15">
    <location>
        <begin position="1286"/>
        <end position="1309"/>
    </location>
</feature>
<dbReference type="InterPro" id="IPR020826">
    <property type="entry name" value="Transketolase_BS"/>
</dbReference>
<gene>
    <name evidence="17" type="ORF">SLS62_010155</name>
</gene>
<dbReference type="GO" id="GO:0004802">
    <property type="term" value="F:transketolase activity"/>
    <property type="evidence" value="ECO:0007669"/>
    <property type="project" value="UniProtKB-EC"/>
</dbReference>
<dbReference type="GO" id="GO:0005634">
    <property type="term" value="C:nucleus"/>
    <property type="evidence" value="ECO:0007669"/>
    <property type="project" value="TreeGrafter"/>
</dbReference>